<dbReference type="SUPFAM" id="SSF54236">
    <property type="entry name" value="Ubiquitin-like"/>
    <property type="match status" value="1"/>
</dbReference>
<evidence type="ECO:0000256" key="2">
    <source>
        <dbReference type="ARBA" id="ARBA00004496"/>
    </source>
</evidence>
<comment type="similarity">
    <text evidence="3">In the N-terminal section; belongs to the ubiquitin family.</text>
</comment>
<evidence type="ECO:0000256" key="12">
    <source>
        <dbReference type="ARBA" id="ARBA00023242"/>
    </source>
</evidence>
<evidence type="ECO:0000259" key="17">
    <source>
        <dbReference type="Pfam" id="PF01020"/>
    </source>
</evidence>
<sequence>MEIFNKFLQGKTITLEVQPSDFMDNVKTKTQDKEGISPDHHIIEPSLCQSLQKDKYDKAMLCCPHLHLCVVNFLEKKGGHTNNLHPKKIK</sequence>
<evidence type="ECO:0000313" key="19">
    <source>
        <dbReference type="RefSeq" id="XP_035309839.1"/>
    </source>
</evidence>
<dbReference type="KEGG" id="cge:118239831"/>
<keyword evidence="6" id="KW-0963">Cytoplasm</keyword>
<dbReference type="OrthoDB" id="428577at2759"/>
<dbReference type="Pfam" id="PF01020">
    <property type="entry name" value="Ribosomal_L40e"/>
    <property type="match status" value="1"/>
</dbReference>
<comment type="subcellular location">
    <subcellularLocation>
        <location evidence="2">Cytoplasm</location>
    </subcellularLocation>
    <subcellularLocation>
        <location evidence="1">Nucleus</location>
    </subcellularLocation>
</comment>
<dbReference type="InterPro" id="IPR019956">
    <property type="entry name" value="Ubiquitin_dom"/>
</dbReference>
<dbReference type="AlphaFoldDB" id="A0A9J7HDQ0"/>
<dbReference type="GO" id="GO:0006412">
    <property type="term" value="P:translation"/>
    <property type="evidence" value="ECO:0007669"/>
    <property type="project" value="InterPro"/>
</dbReference>
<dbReference type="Gene3D" id="3.10.20.90">
    <property type="entry name" value="Phosphatidylinositol 3-kinase Catalytic Subunit, Chain A, domain 1"/>
    <property type="match status" value="1"/>
</dbReference>
<comment type="similarity">
    <text evidence="5">In the C-terminal section; belongs to the eukaryotic ribosomal protein eL40 family.</text>
</comment>
<dbReference type="GO" id="GO:0005737">
    <property type="term" value="C:cytoplasm"/>
    <property type="evidence" value="ECO:0007669"/>
    <property type="project" value="UniProtKB-SubCell"/>
</dbReference>
<evidence type="ECO:0000256" key="14">
    <source>
        <dbReference type="ARBA" id="ARBA00032326"/>
    </source>
</evidence>
<feature type="domain" description="Ubiquitin-like" evidence="16">
    <location>
        <begin position="6"/>
        <end position="40"/>
    </location>
</feature>
<evidence type="ECO:0000259" key="16">
    <source>
        <dbReference type="Pfam" id="PF00240"/>
    </source>
</evidence>
<evidence type="ECO:0000256" key="9">
    <source>
        <dbReference type="ARBA" id="ARBA00022765"/>
    </source>
</evidence>
<dbReference type="PANTHER" id="PTHR10666">
    <property type="entry name" value="UBIQUITIN"/>
    <property type="match status" value="1"/>
</dbReference>
<dbReference type="GO" id="GO:1990904">
    <property type="term" value="C:ribonucleoprotein complex"/>
    <property type="evidence" value="ECO:0007669"/>
    <property type="project" value="UniProtKB-KW"/>
</dbReference>
<evidence type="ECO:0000256" key="8">
    <source>
        <dbReference type="ARBA" id="ARBA00022737"/>
    </source>
</evidence>
<evidence type="ECO:0000256" key="5">
    <source>
        <dbReference type="ARBA" id="ARBA00010570"/>
    </source>
</evidence>
<proteinExistence type="inferred from homology"/>
<comment type="similarity">
    <text evidence="4">Belongs to the ubiquitin family.</text>
</comment>
<dbReference type="GO" id="GO:0005840">
    <property type="term" value="C:ribosome"/>
    <property type="evidence" value="ECO:0007669"/>
    <property type="project" value="UniProtKB-KW"/>
</dbReference>
<dbReference type="Pfam" id="PF00240">
    <property type="entry name" value="ubiquitin"/>
    <property type="match status" value="1"/>
</dbReference>
<dbReference type="GeneID" id="118239831"/>
<dbReference type="InterPro" id="IPR050158">
    <property type="entry name" value="Ubiquitin_ubiquitin-like"/>
</dbReference>
<keyword evidence="12" id="KW-0539">Nucleus</keyword>
<dbReference type="Proteomes" id="UP001108280">
    <property type="component" value="Unplaced"/>
</dbReference>
<evidence type="ECO:0000256" key="3">
    <source>
        <dbReference type="ARBA" id="ARBA00008373"/>
    </source>
</evidence>
<dbReference type="InterPro" id="IPR001975">
    <property type="entry name" value="Ribosomal_eL40_dom"/>
</dbReference>
<name>A0A9J7HDQ0_CRIGR</name>
<keyword evidence="18" id="KW-1185">Reference proteome</keyword>
<keyword evidence="13" id="KW-0687">Ribonucleoprotein</keyword>
<keyword evidence="11" id="KW-0689">Ribosomal protein</keyword>
<reference evidence="19" key="1">
    <citation type="submission" date="2025-08" db="UniProtKB">
        <authorList>
            <consortium name="RefSeq"/>
        </authorList>
    </citation>
    <scope>IDENTIFICATION</scope>
    <source>
        <strain evidence="19">17A/GY</strain>
        <tissue evidence="19">Liver</tissue>
    </source>
</reference>
<evidence type="ECO:0000256" key="15">
    <source>
        <dbReference type="ARBA" id="ARBA00035298"/>
    </source>
</evidence>
<dbReference type="PRINTS" id="PR00348">
    <property type="entry name" value="UBIQUITIN"/>
</dbReference>
<evidence type="ECO:0000256" key="7">
    <source>
        <dbReference type="ARBA" id="ARBA00022499"/>
    </source>
</evidence>
<keyword evidence="10" id="KW-0832">Ubl conjugation</keyword>
<evidence type="ECO:0000256" key="11">
    <source>
        <dbReference type="ARBA" id="ARBA00022980"/>
    </source>
</evidence>
<evidence type="ECO:0000313" key="18">
    <source>
        <dbReference type="Proteomes" id="UP001108280"/>
    </source>
</evidence>
<dbReference type="InterPro" id="IPR000626">
    <property type="entry name" value="Ubiquitin-like_dom"/>
</dbReference>
<evidence type="ECO:0000256" key="13">
    <source>
        <dbReference type="ARBA" id="ARBA00023274"/>
    </source>
</evidence>
<evidence type="ECO:0000256" key="10">
    <source>
        <dbReference type="ARBA" id="ARBA00022843"/>
    </source>
</evidence>
<evidence type="ECO:0000256" key="4">
    <source>
        <dbReference type="ARBA" id="ARBA00008430"/>
    </source>
</evidence>
<dbReference type="InterPro" id="IPR029071">
    <property type="entry name" value="Ubiquitin-like_domsf"/>
</dbReference>
<dbReference type="InterPro" id="IPR038587">
    <property type="entry name" value="Ribosomal_eL40_sf"/>
</dbReference>
<dbReference type="RefSeq" id="XP_035309839.1">
    <property type="nucleotide sequence ID" value="XM_035453948.1"/>
</dbReference>
<evidence type="ECO:0000256" key="1">
    <source>
        <dbReference type="ARBA" id="ARBA00004123"/>
    </source>
</evidence>
<protein>
    <recommendedName>
        <fullName evidence="15">Ubiquitin-ribosomal protein eL40 fusion protein</fullName>
    </recommendedName>
    <alternativeName>
        <fullName evidence="14">Ubiquitin A-52 residue ribosomal protein fusion product 1</fullName>
    </alternativeName>
</protein>
<keyword evidence="7" id="KW-1017">Isopeptide bond</keyword>
<gene>
    <name evidence="19" type="primary">LOC118239831</name>
</gene>
<accession>A0A9J7HDQ0</accession>
<dbReference type="FunFam" id="3.10.20.90:FF:000469">
    <property type="entry name" value="Polyubiquitin-C"/>
    <property type="match status" value="1"/>
</dbReference>
<dbReference type="GO" id="GO:0005634">
    <property type="term" value="C:nucleus"/>
    <property type="evidence" value="ECO:0007669"/>
    <property type="project" value="UniProtKB-SubCell"/>
</dbReference>
<dbReference type="GO" id="GO:0003735">
    <property type="term" value="F:structural constituent of ribosome"/>
    <property type="evidence" value="ECO:0007669"/>
    <property type="project" value="InterPro"/>
</dbReference>
<keyword evidence="8" id="KW-0677">Repeat</keyword>
<dbReference type="Gene3D" id="4.10.1060.50">
    <property type="match status" value="1"/>
</dbReference>
<feature type="domain" description="Large ribosomal subunit protein eL40" evidence="17">
    <location>
        <begin position="43"/>
        <end position="88"/>
    </location>
</feature>
<organism evidence="18 19">
    <name type="scientific">Cricetulus griseus</name>
    <name type="common">Chinese hamster</name>
    <name type="synonym">Cricetulus barabensis griseus</name>
    <dbReference type="NCBI Taxonomy" id="10029"/>
    <lineage>
        <taxon>Eukaryota</taxon>
        <taxon>Metazoa</taxon>
        <taxon>Chordata</taxon>
        <taxon>Craniata</taxon>
        <taxon>Vertebrata</taxon>
        <taxon>Euteleostomi</taxon>
        <taxon>Mammalia</taxon>
        <taxon>Eutheria</taxon>
        <taxon>Euarchontoglires</taxon>
        <taxon>Glires</taxon>
        <taxon>Rodentia</taxon>
        <taxon>Myomorpha</taxon>
        <taxon>Muroidea</taxon>
        <taxon>Cricetidae</taxon>
        <taxon>Cricetinae</taxon>
        <taxon>Cricetulus</taxon>
    </lineage>
</organism>
<evidence type="ECO:0000256" key="6">
    <source>
        <dbReference type="ARBA" id="ARBA00022490"/>
    </source>
</evidence>
<keyword evidence="9" id="KW-0013">ADP-ribosylation</keyword>